<keyword evidence="5" id="KW-0378">Hydrolase</keyword>
<evidence type="ECO:0000256" key="4">
    <source>
        <dbReference type="ARBA" id="ARBA00022741"/>
    </source>
</evidence>
<feature type="domain" description="Helicase C-terminal" evidence="12">
    <location>
        <begin position="281"/>
        <end position="453"/>
    </location>
</feature>
<feature type="domain" description="Helicase ATP-binding" evidence="11">
    <location>
        <begin position="51"/>
        <end position="256"/>
    </location>
</feature>
<evidence type="ECO:0000256" key="1">
    <source>
        <dbReference type="ARBA" id="ARBA00012552"/>
    </source>
</evidence>
<dbReference type="GO" id="GO:0003725">
    <property type="term" value="F:double-stranded RNA binding"/>
    <property type="evidence" value="ECO:0007669"/>
    <property type="project" value="TreeGrafter"/>
</dbReference>
<dbReference type="InterPro" id="IPR011709">
    <property type="entry name" value="DEAD-box_helicase_OB_fold"/>
</dbReference>
<evidence type="ECO:0000256" key="6">
    <source>
        <dbReference type="ARBA" id="ARBA00022806"/>
    </source>
</evidence>
<evidence type="ECO:0000256" key="3">
    <source>
        <dbReference type="ARBA" id="ARBA00022728"/>
    </source>
</evidence>
<dbReference type="InterPro" id="IPR027417">
    <property type="entry name" value="P-loop_NTPase"/>
</dbReference>
<proteinExistence type="predicted"/>
<dbReference type="GO" id="GO:0005681">
    <property type="term" value="C:spliceosomal complex"/>
    <property type="evidence" value="ECO:0007669"/>
    <property type="project" value="UniProtKB-KW"/>
</dbReference>
<dbReference type="CDD" id="cd18791">
    <property type="entry name" value="SF2_C_RHA"/>
    <property type="match status" value="1"/>
</dbReference>
<accession>A0AAV8T1K0</accession>
<name>A0AAV8T1K0_9ROSI</name>
<evidence type="ECO:0000313" key="14">
    <source>
        <dbReference type="Proteomes" id="UP001159364"/>
    </source>
</evidence>
<dbReference type="Pfam" id="PF07717">
    <property type="entry name" value="OB_NTP_bind"/>
    <property type="match status" value="1"/>
</dbReference>
<dbReference type="Gene3D" id="1.20.120.1080">
    <property type="match status" value="1"/>
</dbReference>
<evidence type="ECO:0000259" key="12">
    <source>
        <dbReference type="PROSITE" id="PS51194"/>
    </source>
</evidence>
<dbReference type="GO" id="GO:0005730">
    <property type="term" value="C:nucleolus"/>
    <property type="evidence" value="ECO:0007669"/>
    <property type="project" value="TreeGrafter"/>
</dbReference>
<dbReference type="EMBL" id="JAIWQS010000007">
    <property type="protein sequence ID" value="KAJ8760645.1"/>
    <property type="molecule type" value="Genomic_DNA"/>
</dbReference>
<dbReference type="PROSITE" id="PS51192">
    <property type="entry name" value="HELICASE_ATP_BIND_1"/>
    <property type="match status" value="1"/>
</dbReference>
<dbReference type="InterPro" id="IPR007502">
    <property type="entry name" value="Helicase-assoc_dom"/>
</dbReference>
<dbReference type="GO" id="GO:0008380">
    <property type="term" value="P:RNA splicing"/>
    <property type="evidence" value="ECO:0007669"/>
    <property type="project" value="UniProtKB-KW"/>
</dbReference>
<dbReference type="Pfam" id="PF04408">
    <property type="entry name" value="WHD_HA2"/>
    <property type="match status" value="1"/>
</dbReference>
<evidence type="ECO:0000256" key="2">
    <source>
        <dbReference type="ARBA" id="ARBA00022664"/>
    </source>
</evidence>
<reference evidence="13 14" key="1">
    <citation type="submission" date="2021-09" db="EMBL/GenBank/DDBJ databases">
        <title>Genomic insights and catalytic innovation underlie evolution of tropane alkaloids biosynthesis.</title>
        <authorList>
            <person name="Wang Y.-J."/>
            <person name="Tian T."/>
            <person name="Huang J.-P."/>
            <person name="Huang S.-X."/>
        </authorList>
    </citation>
    <scope>NUCLEOTIDE SEQUENCE [LARGE SCALE GENOMIC DNA]</scope>
    <source>
        <strain evidence="13">KIB-2018</strain>
        <tissue evidence="13">Leaf</tissue>
    </source>
</reference>
<sequence length="724" mass="81082">MNSLSEMPSMADPRQALKPNQHSSEDTIARRERMRKQRDSLPIASVRGRLVEEVKAHDVLIIVGETGSGKTTQLPQFLFDAGFCHDGRVIGITQPRRVAAVTVAKRVAEECNVQLGQRVGYSIRFDDSTSSSTRIKFMTDGLLLREALLDPYLSRYSVIIVDEAHERTVHTDVLLGLLKSVLNARSKSVGGCVNADSKKGNFGIVRKNESGTQSVGFLKQCQGMKFPPLKLVIMSASLDARIFSKYFGGARAVHIEGRQHPVDTLYTLHPQRDYLEATLVTIFQIHLEETPGDILVFLTGQEEIESVERAVKEQVYSLPESSQMIVTVPIFSSLPSEQQMQAFKPAPAGYRKVILATNIAETSVTIPGIKYVVDPGFVKARSYDPLKGMESLVIIPTSKAQALQRSGRAGREGPGKCFRLYPEREFEKLEDSTKPEIKRCNLSNIILQLKALGVDDIIGFDFLEKPSRAAIIKSLEQLFLLGALTDDCKLSDPIGRQMAQLPLDPIYSKALILASQFNCLEEMLITVAMLSVESIFYTPREKSEEAKTAMKCFTSPDGDHLTLINVYRAADELLEKRNRELIGKNETNFQRKTDKILRKWCKENFINSRSLRHAHDVHSQIRGHIEQMGLHVSSCGEDKLQFGRCLAASFFLNAALKQPEGAYRALASGQIVQIHPSSVLFKSKAECIIFNELVQTNQKYIRNVTRIDYLWLTELAPHYYAMQS</sequence>
<dbReference type="Pfam" id="PF00271">
    <property type="entry name" value="Helicase_C"/>
    <property type="match status" value="1"/>
</dbReference>
<dbReference type="Gene3D" id="3.40.50.300">
    <property type="entry name" value="P-loop containing nucleotide triphosphate hydrolases"/>
    <property type="match status" value="2"/>
</dbReference>
<keyword evidence="2" id="KW-0507">mRNA processing</keyword>
<dbReference type="SMART" id="SM00490">
    <property type="entry name" value="HELICc"/>
    <property type="match status" value="1"/>
</dbReference>
<dbReference type="AlphaFoldDB" id="A0AAV8T1K0"/>
<dbReference type="InterPro" id="IPR002464">
    <property type="entry name" value="DNA/RNA_helicase_DEAH_CS"/>
</dbReference>
<dbReference type="CDD" id="cd17978">
    <property type="entry name" value="DEXHc_DHX33"/>
    <property type="match status" value="1"/>
</dbReference>
<protein>
    <recommendedName>
        <fullName evidence="1">RNA helicase</fullName>
        <ecNumber evidence="1">3.6.4.13</ecNumber>
    </recommendedName>
</protein>
<dbReference type="PROSITE" id="PS51194">
    <property type="entry name" value="HELICASE_CTER"/>
    <property type="match status" value="1"/>
</dbReference>
<dbReference type="PROSITE" id="PS00690">
    <property type="entry name" value="DEAH_ATP_HELICASE"/>
    <property type="match status" value="1"/>
</dbReference>
<evidence type="ECO:0000256" key="8">
    <source>
        <dbReference type="ARBA" id="ARBA00023187"/>
    </source>
</evidence>
<evidence type="ECO:0000256" key="10">
    <source>
        <dbReference type="SAM" id="MobiDB-lite"/>
    </source>
</evidence>
<dbReference type="FunFam" id="3.40.50.300:FF:000007">
    <property type="entry name" value="Pre-mRNA-splicing factor ATP-dependent RNA helicase"/>
    <property type="match status" value="1"/>
</dbReference>
<dbReference type="InterPro" id="IPR001650">
    <property type="entry name" value="Helicase_C-like"/>
</dbReference>
<dbReference type="GO" id="GO:0045943">
    <property type="term" value="P:positive regulation of transcription by RNA polymerase I"/>
    <property type="evidence" value="ECO:0007669"/>
    <property type="project" value="TreeGrafter"/>
</dbReference>
<evidence type="ECO:0000256" key="5">
    <source>
        <dbReference type="ARBA" id="ARBA00022801"/>
    </source>
</evidence>
<dbReference type="GO" id="GO:0016787">
    <property type="term" value="F:hydrolase activity"/>
    <property type="evidence" value="ECO:0007669"/>
    <property type="project" value="UniProtKB-KW"/>
</dbReference>
<comment type="caution">
    <text evidence="13">The sequence shown here is derived from an EMBL/GenBank/DDBJ whole genome shotgun (WGS) entry which is preliminary data.</text>
</comment>
<comment type="catalytic activity">
    <reaction evidence="9">
        <text>ATP + H2O = ADP + phosphate + H(+)</text>
        <dbReference type="Rhea" id="RHEA:13065"/>
        <dbReference type="ChEBI" id="CHEBI:15377"/>
        <dbReference type="ChEBI" id="CHEBI:15378"/>
        <dbReference type="ChEBI" id="CHEBI:30616"/>
        <dbReference type="ChEBI" id="CHEBI:43474"/>
        <dbReference type="ChEBI" id="CHEBI:456216"/>
        <dbReference type="EC" id="3.6.4.13"/>
    </reaction>
</comment>
<dbReference type="InterPro" id="IPR014001">
    <property type="entry name" value="Helicase_ATP-bd"/>
</dbReference>
<keyword evidence="14" id="KW-1185">Reference proteome</keyword>
<keyword evidence="4" id="KW-0547">Nucleotide-binding</keyword>
<dbReference type="GO" id="GO:0005524">
    <property type="term" value="F:ATP binding"/>
    <property type="evidence" value="ECO:0007669"/>
    <property type="project" value="UniProtKB-KW"/>
</dbReference>
<feature type="region of interest" description="Disordered" evidence="10">
    <location>
        <begin position="1"/>
        <end position="39"/>
    </location>
</feature>
<organism evidence="13 14">
    <name type="scientific">Erythroxylum novogranatense</name>
    <dbReference type="NCBI Taxonomy" id="1862640"/>
    <lineage>
        <taxon>Eukaryota</taxon>
        <taxon>Viridiplantae</taxon>
        <taxon>Streptophyta</taxon>
        <taxon>Embryophyta</taxon>
        <taxon>Tracheophyta</taxon>
        <taxon>Spermatophyta</taxon>
        <taxon>Magnoliopsida</taxon>
        <taxon>eudicotyledons</taxon>
        <taxon>Gunneridae</taxon>
        <taxon>Pentapetalae</taxon>
        <taxon>rosids</taxon>
        <taxon>fabids</taxon>
        <taxon>Malpighiales</taxon>
        <taxon>Erythroxylaceae</taxon>
        <taxon>Erythroxylum</taxon>
    </lineage>
</organism>
<dbReference type="SMART" id="SM00487">
    <property type="entry name" value="DEXDc"/>
    <property type="match status" value="1"/>
</dbReference>
<gene>
    <name evidence="13" type="ORF">K2173_015312</name>
</gene>
<dbReference type="EC" id="3.6.4.13" evidence="1"/>
<dbReference type="Pfam" id="PF21010">
    <property type="entry name" value="HA2_C"/>
    <property type="match status" value="1"/>
</dbReference>
<dbReference type="GO" id="GO:0006397">
    <property type="term" value="P:mRNA processing"/>
    <property type="evidence" value="ECO:0007669"/>
    <property type="project" value="UniProtKB-KW"/>
</dbReference>
<dbReference type="PANTHER" id="PTHR18934">
    <property type="entry name" value="ATP-DEPENDENT RNA HELICASE"/>
    <property type="match status" value="1"/>
</dbReference>
<dbReference type="InterPro" id="IPR048333">
    <property type="entry name" value="HA2_WH"/>
</dbReference>
<keyword evidence="8" id="KW-0508">mRNA splicing</keyword>
<dbReference type="PANTHER" id="PTHR18934:SF118">
    <property type="entry name" value="ATP-DEPENDENT RNA HELICASE DHX33"/>
    <property type="match status" value="1"/>
</dbReference>
<dbReference type="SUPFAM" id="SSF52540">
    <property type="entry name" value="P-loop containing nucleoside triphosphate hydrolases"/>
    <property type="match status" value="1"/>
</dbReference>
<evidence type="ECO:0000313" key="13">
    <source>
        <dbReference type="EMBL" id="KAJ8760645.1"/>
    </source>
</evidence>
<dbReference type="Proteomes" id="UP001159364">
    <property type="component" value="Linkage Group LG07"/>
</dbReference>
<dbReference type="SMART" id="SM00847">
    <property type="entry name" value="HA2"/>
    <property type="match status" value="1"/>
</dbReference>
<dbReference type="GO" id="GO:0003724">
    <property type="term" value="F:RNA helicase activity"/>
    <property type="evidence" value="ECO:0007669"/>
    <property type="project" value="UniProtKB-EC"/>
</dbReference>
<keyword evidence="6" id="KW-0347">Helicase</keyword>
<keyword evidence="7" id="KW-0067">ATP-binding</keyword>
<keyword evidence="3" id="KW-0747">Spliceosome</keyword>
<evidence type="ECO:0000256" key="7">
    <source>
        <dbReference type="ARBA" id="ARBA00022840"/>
    </source>
</evidence>
<evidence type="ECO:0000259" key="11">
    <source>
        <dbReference type="PROSITE" id="PS51192"/>
    </source>
</evidence>
<evidence type="ECO:0000256" key="9">
    <source>
        <dbReference type="ARBA" id="ARBA00047984"/>
    </source>
</evidence>